<gene>
    <name evidence="1" type="ORF">LK10_02735</name>
</gene>
<comment type="caution">
    <text evidence="1">The sequence shown here is derived from an EMBL/GenBank/DDBJ whole genome shotgun (WGS) entry which is preliminary data.</text>
</comment>
<evidence type="ECO:0000313" key="1">
    <source>
        <dbReference type="EMBL" id="KHL04923.1"/>
    </source>
</evidence>
<protein>
    <recommendedName>
        <fullName evidence="3">DUF559 domain-containing protein</fullName>
    </recommendedName>
</protein>
<dbReference type="SUPFAM" id="SSF52980">
    <property type="entry name" value="Restriction endonuclease-like"/>
    <property type="match status" value="1"/>
</dbReference>
<proteinExistence type="predicted"/>
<dbReference type="EMBL" id="JTDL01000037">
    <property type="protein sequence ID" value="KHL04923.1"/>
    <property type="molecule type" value="Genomic_DNA"/>
</dbReference>
<dbReference type="STRING" id="1338436.LK10_02735"/>
<sequence>MTARAPLPDPLSRQSFTYAEALGAGVVPRRLRAKDLEHRSREIYWPAGHRPGVAERLEVHLAVTPQAWGSHRTAAAVQGLPLPPWCEDHGQLHLSKPSHLSRVRRKGVVGHSVRVFPGELHHIQGMLVTTPARTWLDLANELTPDHLVALGDQLIRIPRPEFEGREQPYSTLGSLYEMVKAHSWSRGVGRAKAALELMRVGADSVPETLLRLAIHYAGLPEPELQIALFPENPKSPTADLGVRAYRLAIQYEGSHHLDEAQRLSDARRDRAFRAAGWSILHVTVEDLRDDFHGVIRRIRQHLARTAA</sequence>
<dbReference type="InterPro" id="IPR011335">
    <property type="entry name" value="Restrct_endonuc-II-like"/>
</dbReference>
<organism evidence="1 2">
    <name type="scientific">Sinomonas humi</name>
    <dbReference type="NCBI Taxonomy" id="1338436"/>
    <lineage>
        <taxon>Bacteria</taxon>
        <taxon>Bacillati</taxon>
        <taxon>Actinomycetota</taxon>
        <taxon>Actinomycetes</taxon>
        <taxon>Micrococcales</taxon>
        <taxon>Micrococcaceae</taxon>
        <taxon>Sinomonas</taxon>
    </lineage>
</organism>
<dbReference type="AlphaFoldDB" id="A0A0B2ASJ9"/>
<evidence type="ECO:0000313" key="2">
    <source>
        <dbReference type="Proteomes" id="UP000030982"/>
    </source>
</evidence>
<name>A0A0B2ASJ9_9MICC</name>
<keyword evidence="2" id="KW-1185">Reference proteome</keyword>
<dbReference type="Proteomes" id="UP000030982">
    <property type="component" value="Unassembled WGS sequence"/>
</dbReference>
<reference evidence="1 2" key="1">
    <citation type="submission" date="2014-09" db="EMBL/GenBank/DDBJ databases">
        <title>Genome sequence of Sinomonas sp. MUSC 117.</title>
        <authorList>
            <person name="Lee L.-H."/>
        </authorList>
    </citation>
    <scope>NUCLEOTIDE SEQUENCE [LARGE SCALE GENOMIC DNA]</scope>
    <source>
        <strain evidence="1 2">MUSC 117</strain>
    </source>
</reference>
<dbReference type="Gene3D" id="3.40.960.10">
    <property type="entry name" value="VSR Endonuclease"/>
    <property type="match status" value="1"/>
</dbReference>
<accession>A0A0B2ASJ9</accession>
<evidence type="ECO:0008006" key="3">
    <source>
        <dbReference type="Google" id="ProtNLM"/>
    </source>
</evidence>
<dbReference type="OrthoDB" id="3234479at2"/>